<name>A0A835IBL1_9MAGN</name>
<dbReference type="EMBL" id="JADFTS010000003">
    <property type="protein sequence ID" value="KAF9613804.1"/>
    <property type="molecule type" value="Genomic_DNA"/>
</dbReference>
<dbReference type="Proteomes" id="UP000631114">
    <property type="component" value="Unassembled WGS sequence"/>
</dbReference>
<evidence type="ECO:0000313" key="2">
    <source>
        <dbReference type="Proteomes" id="UP000631114"/>
    </source>
</evidence>
<keyword evidence="2" id="KW-1185">Reference proteome</keyword>
<evidence type="ECO:0000313" key="1">
    <source>
        <dbReference type="EMBL" id="KAF9613804.1"/>
    </source>
</evidence>
<sequence length="67" mass="7209">YCIADMSKYKKGEIGLRWRIEKEVISGKGGGIQSLALAALKNCFLVGGSGVKVVKNFSNGINGRVFM</sequence>
<dbReference type="Pfam" id="PF09725">
    <property type="entry name" value="Fra10Ac1"/>
    <property type="match status" value="1"/>
</dbReference>
<reference evidence="1 2" key="1">
    <citation type="submission" date="2020-10" db="EMBL/GenBank/DDBJ databases">
        <title>The Coptis chinensis genome and diversification of protoberbering-type alkaloids.</title>
        <authorList>
            <person name="Wang B."/>
            <person name="Shu S."/>
            <person name="Song C."/>
            <person name="Liu Y."/>
        </authorList>
    </citation>
    <scope>NUCLEOTIDE SEQUENCE [LARGE SCALE GENOMIC DNA]</scope>
    <source>
        <strain evidence="1">HL-2020</strain>
        <tissue evidence="1">Leaf</tissue>
    </source>
</reference>
<organism evidence="1 2">
    <name type="scientific">Coptis chinensis</name>
    <dbReference type="NCBI Taxonomy" id="261450"/>
    <lineage>
        <taxon>Eukaryota</taxon>
        <taxon>Viridiplantae</taxon>
        <taxon>Streptophyta</taxon>
        <taxon>Embryophyta</taxon>
        <taxon>Tracheophyta</taxon>
        <taxon>Spermatophyta</taxon>
        <taxon>Magnoliopsida</taxon>
        <taxon>Ranunculales</taxon>
        <taxon>Ranunculaceae</taxon>
        <taxon>Coptidoideae</taxon>
        <taxon>Coptis</taxon>
    </lineage>
</organism>
<dbReference type="AlphaFoldDB" id="A0A835IBL1"/>
<feature type="non-terminal residue" evidence="1">
    <location>
        <position position="1"/>
    </location>
</feature>
<accession>A0A835IBL1</accession>
<dbReference type="InterPro" id="IPR019129">
    <property type="entry name" value="Folate-sensitive_fs_Fra10Ac1"/>
</dbReference>
<comment type="caution">
    <text evidence="1">The sequence shown here is derived from an EMBL/GenBank/DDBJ whole genome shotgun (WGS) entry which is preliminary data.</text>
</comment>
<dbReference type="OrthoDB" id="197967at2759"/>
<proteinExistence type="predicted"/>
<protein>
    <submittedName>
        <fullName evidence="1">Uncharacterized protein</fullName>
    </submittedName>
</protein>
<gene>
    <name evidence="1" type="ORF">IFM89_011973</name>
</gene>